<evidence type="ECO:0000259" key="8">
    <source>
        <dbReference type="Pfam" id="PF21289"/>
    </source>
</evidence>
<protein>
    <submittedName>
        <fullName evidence="9">Enhancer of mRNA-decapping protein 4-like protein</fullName>
    </submittedName>
</protein>
<keyword evidence="6" id="KW-0175">Coiled coil</keyword>
<gene>
    <name evidence="9" type="ORF">FCM35_KLT02777</name>
</gene>
<evidence type="ECO:0000313" key="9">
    <source>
        <dbReference type="EMBL" id="KAF3331371.1"/>
    </source>
</evidence>
<reference evidence="9" key="1">
    <citation type="submission" date="2020-01" db="EMBL/GenBank/DDBJ databases">
        <title>Genome sequence of Kobresia littledalei, the first chromosome-level genome in the family Cyperaceae.</title>
        <authorList>
            <person name="Qu G."/>
        </authorList>
    </citation>
    <scope>NUCLEOTIDE SEQUENCE</scope>
    <source>
        <strain evidence="9">C.B.Clarke</strain>
        <tissue evidence="9">Leaf</tissue>
    </source>
</reference>
<keyword evidence="5" id="KW-0677">Repeat</keyword>
<feature type="compositionally biased region" description="Polar residues" evidence="7">
    <location>
        <begin position="59"/>
        <end position="69"/>
    </location>
</feature>
<comment type="subcellular location">
    <subcellularLocation>
        <location evidence="1">Cytoplasm</location>
        <location evidence="1">P-body</location>
    </subcellularLocation>
</comment>
<evidence type="ECO:0000256" key="7">
    <source>
        <dbReference type="SAM" id="MobiDB-lite"/>
    </source>
</evidence>
<evidence type="ECO:0000313" key="10">
    <source>
        <dbReference type="Proteomes" id="UP000623129"/>
    </source>
</evidence>
<feature type="compositionally biased region" description="Basic and acidic residues" evidence="7">
    <location>
        <begin position="37"/>
        <end position="48"/>
    </location>
</feature>
<organism evidence="9 10">
    <name type="scientific">Carex littledalei</name>
    <dbReference type="NCBI Taxonomy" id="544730"/>
    <lineage>
        <taxon>Eukaryota</taxon>
        <taxon>Viridiplantae</taxon>
        <taxon>Streptophyta</taxon>
        <taxon>Embryophyta</taxon>
        <taxon>Tracheophyta</taxon>
        <taxon>Spermatophyta</taxon>
        <taxon>Magnoliopsida</taxon>
        <taxon>Liliopsida</taxon>
        <taxon>Poales</taxon>
        <taxon>Cyperaceae</taxon>
        <taxon>Cyperoideae</taxon>
        <taxon>Cariceae</taxon>
        <taxon>Carex</taxon>
        <taxon>Carex subgen. Euthyceras</taxon>
    </lineage>
</organism>
<accession>A0A833R7R5</accession>
<dbReference type="Gene3D" id="1.10.220.100">
    <property type="entry name" value="conserved c-terminal region of ge- 1"/>
    <property type="match status" value="1"/>
</dbReference>
<evidence type="ECO:0000256" key="5">
    <source>
        <dbReference type="ARBA" id="ARBA00022737"/>
    </source>
</evidence>
<evidence type="ECO:0000256" key="3">
    <source>
        <dbReference type="ARBA" id="ARBA00022490"/>
    </source>
</evidence>
<dbReference type="AlphaFoldDB" id="A0A833R7R5"/>
<evidence type="ECO:0000256" key="1">
    <source>
        <dbReference type="ARBA" id="ARBA00004201"/>
    </source>
</evidence>
<evidence type="ECO:0000256" key="4">
    <source>
        <dbReference type="ARBA" id="ARBA00022574"/>
    </source>
</evidence>
<dbReference type="InterPro" id="IPR049404">
    <property type="entry name" value="EDC4_C"/>
</dbReference>
<dbReference type="FunFam" id="1.10.220.100:FF:000001">
    <property type="entry name" value="Enhancer of mRNA-decapping protein 4"/>
    <property type="match status" value="1"/>
</dbReference>
<feature type="domain" description="Enhancer of mRNA-decapping protein 4 C-terminal" evidence="8">
    <location>
        <begin position="361"/>
        <end position="471"/>
    </location>
</feature>
<dbReference type="InterPro" id="IPR045152">
    <property type="entry name" value="EDC4-like"/>
</dbReference>
<dbReference type="Pfam" id="PF21289">
    <property type="entry name" value="EDC4_C"/>
    <property type="match status" value="1"/>
</dbReference>
<sequence length="490" mass="53517">MTNSQRDLEPKEGLKDGGEKMEESMVFMESLSVLPGKGKEKEKEKAKEPFQAADLPSPSFVTLNPSDSNEPTEEVGRTSSANAVAPTDQILVVQDMLQQLMTVQKDLQKQMSSIVTAPVVKEGKRVEAALGRNMEKSIKANVDALWARNLEESAKREKAERDRMRQLTNLITNSFSKELPAIFERTLKKEITAIGPVVARAVRPVVEKTISSTVTESVQGVGDKVMNQLDKSIGSKLEGYIERQLQLQFQSSGKKALQVLLDQVDNTFHKGMAEHTSATQQQIEAAHTPLALTLRETISSASSITQSLTSELLDGQRKLLAMVAAGNPKAFNPVAMQATNGLMPGLPNIVEAPMDLTKELAQLISERKYDEAFNAALQLTDVSIVSWLCSQVDLHALCTMVPIPLSQGVLLALLQQLACDIANDTARKATWMTDVAVTINPSDPSIAVHVRQIFDQVYKIVSNHRATSASDAANIKLVIHVINSVLVGFK</sequence>
<dbReference type="GO" id="GO:0031087">
    <property type="term" value="P:deadenylation-independent decapping of nuclear-transcribed mRNA"/>
    <property type="evidence" value="ECO:0007669"/>
    <property type="project" value="InterPro"/>
</dbReference>
<evidence type="ECO:0000256" key="6">
    <source>
        <dbReference type="ARBA" id="ARBA00023054"/>
    </source>
</evidence>
<dbReference type="PANTHER" id="PTHR15598:SF5">
    <property type="entry name" value="ENHANCER OF MRNA-DECAPPING PROTEIN 4"/>
    <property type="match status" value="1"/>
</dbReference>
<dbReference type="Proteomes" id="UP000623129">
    <property type="component" value="Unassembled WGS sequence"/>
</dbReference>
<dbReference type="InterPro" id="IPR044938">
    <property type="entry name" value="EDC4_C_sf"/>
</dbReference>
<dbReference type="GO" id="GO:0000932">
    <property type="term" value="C:P-body"/>
    <property type="evidence" value="ECO:0007669"/>
    <property type="project" value="UniProtKB-SubCell"/>
</dbReference>
<dbReference type="EMBL" id="SWLB01000012">
    <property type="protein sequence ID" value="KAF3331371.1"/>
    <property type="molecule type" value="Genomic_DNA"/>
</dbReference>
<feature type="region of interest" description="Disordered" evidence="7">
    <location>
        <begin position="1"/>
        <end position="82"/>
    </location>
</feature>
<dbReference type="PANTHER" id="PTHR15598">
    <property type="entry name" value="ENHANCER OF MRNA-DECAPPING PROTEIN 4"/>
    <property type="match status" value="1"/>
</dbReference>
<keyword evidence="10" id="KW-1185">Reference proteome</keyword>
<dbReference type="OrthoDB" id="21128at2759"/>
<evidence type="ECO:0000256" key="2">
    <source>
        <dbReference type="ARBA" id="ARBA00009639"/>
    </source>
</evidence>
<proteinExistence type="inferred from homology"/>
<keyword evidence="3" id="KW-0963">Cytoplasm</keyword>
<feature type="compositionally biased region" description="Basic and acidic residues" evidence="7">
    <location>
        <begin position="1"/>
        <end position="23"/>
    </location>
</feature>
<comment type="similarity">
    <text evidence="2">Belongs to the WD repeat EDC4 family.</text>
</comment>
<keyword evidence="4" id="KW-0853">WD repeat</keyword>
<comment type="caution">
    <text evidence="9">The sequence shown here is derived from an EMBL/GenBank/DDBJ whole genome shotgun (WGS) entry which is preliminary data.</text>
</comment>
<name>A0A833R7R5_9POAL</name>